<dbReference type="GO" id="GO:0031177">
    <property type="term" value="F:phosphopantetheine binding"/>
    <property type="evidence" value="ECO:0007669"/>
    <property type="project" value="InterPro"/>
</dbReference>
<evidence type="ECO:0000259" key="6">
    <source>
        <dbReference type="PROSITE" id="PS50075"/>
    </source>
</evidence>
<dbReference type="Gene3D" id="3.40.50.980">
    <property type="match status" value="4"/>
</dbReference>
<keyword evidence="4" id="KW-0597">Phosphoprotein</keyword>
<dbReference type="FunFam" id="1.10.1200.10:FF:000005">
    <property type="entry name" value="Nonribosomal peptide synthetase 1"/>
    <property type="match status" value="1"/>
</dbReference>
<keyword evidence="3" id="KW-0596">Phosphopantetheine</keyword>
<dbReference type="PROSITE" id="PS00455">
    <property type="entry name" value="AMP_BINDING"/>
    <property type="match status" value="2"/>
</dbReference>
<dbReference type="InterPro" id="IPR000873">
    <property type="entry name" value="AMP-dep_synth/lig_dom"/>
</dbReference>
<evidence type="ECO:0000256" key="1">
    <source>
        <dbReference type="ARBA" id="ARBA00001957"/>
    </source>
</evidence>
<dbReference type="CDD" id="cd05930">
    <property type="entry name" value="A_NRPS"/>
    <property type="match status" value="2"/>
</dbReference>
<dbReference type="STRING" id="1075402.AN216_23850"/>
<dbReference type="GO" id="GO:0072330">
    <property type="term" value="P:monocarboxylic acid biosynthetic process"/>
    <property type="evidence" value="ECO:0007669"/>
    <property type="project" value="UniProtKB-ARBA"/>
</dbReference>
<accession>A0A1E7JVV7</accession>
<dbReference type="InterPro" id="IPR025110">
    <property type="entry name" value="AMP-bd_C"/>
</dbReference>
<dbReference type="Pfam" id="PF00550">
    <property type="entry name" value="PP-binding"/>
    <property type="match status" value="2"/>
</dbReference>
<keyword evidence="8" id="KW-1185">Reference proteome</keyword>
<dbReference type="InterPro" id="IPR009081">
    <property type="entry name" value="PP-bd_ACP"/>
</dbReference>
<dbReference type="Gene3D" id="3.40.50.1820">
    <property type="entry name" value="alpha/beta hydrolase"/>
    <property type="match status" value="1"/>
</dbReference>
<dbReference type="Gene3D" id="3.30.559.30">
    <property type="entry name" value="Nonribosomal peptide synthetase, condensation domain"/>
    <property type="match status" value="2"/>
</dbReference>
<comment type="similarity">
    <text evidence="2">Belongs to the ATP-dependent AMP-binding enzyme family.</text>
</comment>
<dbReference type="Gene3D" id="3.30.559.10">
    <property type="entry name" value="Chloramphenicol acetyltransferase-like domain"/>
    <property type="match status" value="2"/>
</dbReference>
<dbReference type="FunFam" id="3.40.50.980:FF:000001">
    <property type="entry name" value="Non-ribosomal peptide synthetase"/>
    <property type="match status" value="1"/>
</dbReference>
<dbReference type="InterPro" id="IPR001031">
    <property type="entry name" value="Thioesterase"/>
</dbReference>
<evidence type="ECO:0000313" key="8">
    <source>
        <dbReference type="Proteomes" id="UP000176101"/>
    </source>
</evidence>
<dbReference type="InterPro" id="IPR045851">
    <property type="entry name" value="AMP-bd_C_sf"/>
</dbReference>
<dbReference type="GO" id="GO:0043041">
    <property type="term" value="P:amino acid activation for nonribosomal peptide biosynthetic process"/>
    <property type="evidence" value="ECO:0007669"/>
    <property type="project" value="TreeGrafter"/>
</dbReference>
<dbReference type="FunFam" id="3.30.300.30:FF:000010">
    <property type="entry name" value="Enterobactin synthetase component F"/>
    <property type="match status" value="2"/>
</dbReference>
<gene>
    <name evidence="7" type="ORF">AN216_23850</name>
</gene>
<dbReference type="PROSITE" id="PS00012">
    <property type="entry name" value="PHOSPHOPANTETHEINE"/>
    <property type="match status" value="1"/>
</dbReference>
<dbReference type="FunFam" id="3.40.50.12780:FF:000012">
    <property type="entry name" value="Non-ribosomal peptide synthetase"/>
    <property type="match status" value="1"/>
</dbReference>
<dbReference type="Proteomes" id="UP000176101">
    <property type="component" value="Unassembled WGS sequence"/>
</dbReference>
<dbReference type="InterPro" id="IPR010071">
    <property type="entry name" value="AA_adenyl_dom"/>
</dbReference>
<dbReference type="CDD" id="cd19543">
    <property type="entry name" value="DCL_NRPS"/>
    <property type="match status" value="1"/>
</dbReference>
<dbReference type="SUPFAM" id="SSF56801">
    <property type="entry name" value="Acetyl-CoA synthetase-like"/>
    <property type="match status" value="2"/>
</dbReference>
<dbReference type="GO" id="GO:0003824">
    <property type="term" value="F:catalytic activity"/>
    <property type="evidence" value="ECO:0007669"/>
    <property type="project" value="InterPro"/>
</dbReference>
<dbReference type="SUPFAM" id="SSF47336">
    <property type="entry name" value="ACP-like"/>
    <property type="match status" value="2"/>
</dbReference>
<dbReference type="InterPro" id="IPR023213">
    <property type="entry name" value="CAT-like_dom_sf"/>
</dbReference>
<dbReference type="Pfam" id="PF00975">
    <property type="entry name" value="Thioesterase"/>
    <property type="match status" value="1"/>
</dbReference>
<dbReference type="PANTHER" id="PTHR45527:SF1">
    <property type="entry name" value="FATTY ACID SYNTHASE"/>
    <property type="match status" value="1"/>
</dbReference>
<dbReference type="InterPro" id="IPR020802">
    <property type="entry name" value="TesA-like"/>
</dbReference>
<dbReference type="NCBIfam" id="TIGR01733">
    <property type="entry name" value="AA-adenyl-dom"/>
    <property type="match status" value="2"/>
</dbReference>
<evidence type="ECO:0000256" key="5">
    <source>
        <dbReference type="SAM" id="MobiDB-lite"/>
    </source>
</evidence>
<dbReference type="FunFam" id="3.30.559.10:FF:000012">
    <property type="entry name" value="Non-ribosomal peptide synthetase"/>
    <property type="match status" value="1"/>
</dbReference>
<evidence type="ECO:0000313" key="7">
    <source>
        <dbReference type="EMBL" id="OEU94847.1"/>
    </source>
</evidence>
<feature type="domain" description="Carrier" evidence="6">
    <location>
        <begin position="961"/>
        <end position="1036"/>
    </location>
</feature>
<dbReference type="PATRIC" id="fig|1075402.3.peg.1011"/>
<dbReference type="GO" id="GO:0044550">
    <property type="term" value="P:secondary metabolite biosynthetic process"/>
    <property type="evidence" value="ECO:0007669"/>
    <property type="project" value="UniProtKB-ARBA"/>
</dbReference>
<name>A0A1E7JVV7_9ACTN</name>
<dbReference type="InterPro" id="IPR006162">
    <property type="entry name" value="Ppantetheine_attach_site"/>
</dbReference>
<dbReference type="InterPro" id="IPR001242">
    <property type="entry name" value="Condensation_dom"/>
</dbReference>
<dbReference type="SMART" id="SM00824">
    <property type="entry name" value="PKS_TE"/>
    <property type="match status" value="1"/>
</dbReference>
<evidence type="ECO:0000256" key="3">
    <source>
        <dbReference type="ARBA" id="ARBA00022450"/>
    </source>
</evidence>
<proteinExistence type="inferred from homology"/>
<dbReference type="Pfam" id="PF00501">
    <property type="entry name" value="AMP-binding"/>
    <property type="match status" value="2"/>
</dbReference>
<dbReference type="SMART" id="SM00823">
    <property type="entry name" value="PKS_PP"/>
    <property type="match status" value="2"/>
</dbReference>
<dbReference type="PANTHER" id="PTHR45527">
    <property type="entry name" value="NONRIBOSOMAL PEPTIDE SYNTHETASE"/>
    <property type="match status" value="1"/>
</dbReference>
<dbReference type="FunFam" id="1.10.1200.10:FF:000016">
    <property type="entry name" value="Non-ribosomal peptide synthase"/>
    <property type="match status" value="1"/>
</dbReference>
<comment type="caution">
    <text evidence="7">The sequence shown here is derived from an EMBL/GenBank/DDBJ whole genome shotgun (WGS) entry which is preliminary data.</text>
</comment>
<evidence type="ECO:0000256" key="2">
    <source>
        <dbReference type="ARBA" id="ARBA00006432"/>
    </source>
</evidence>
<dbReference type="GO" id="GO:0008610">
    <property type="term" value="P:lipid biosynthetic process"/>
    <property type="evidence" value="ECO:0007669"/>
    <property type="project" value="UniProtKB-ARBA"/>
</dbReference>
<organism evidence="7 8">
    <name type="scientific">Streptomyces oceani</name>
    <dbReference type="NCBI Taxonomy" id="1075402"/>
    <lineage>
        <taxon>Bacteria</taxon>
        <taxon>Bacillati</taxon>
        <taxon>Actinomycetota</taxon>
        <taxon>Actinomycetes</taxon>
        <taxon>Kitasatosporales</taxon>
        <taxon>Streptomycetaceae</taxon>
        <taxon>Streptomyces</taxon>
    </lineage>
</organism>
<dbReference type="SUPFAM" id="SSF52777">
    <property type="entry name" value="CoA-dependent acyltransferases"/>
    <property type="match status" value="4"/>
</dbReference>
<protein>
    <recommendedName>
        <fullName evidence="6">Carrier domain-containing protein</fullName>
    </recommendedName>
</protein>
<reference evidence="7 8" key="1">
    <citation type="journal article" date="2016" name="Front. Microbiol.">
        <title>Comparative Genomics Analysis of Streptomyces Species Reveals Their Adaptation to the Marine Environment and Their Diversity at the Genomic Level.</title>
        <authorList>
            <person name="Tian X."/>
            <person name="Zhang Z."/>
            <person name="Yang T."/>
            <person name="Chen M."/>
            <person name="Li J."/>
            <person name="Chen F."/>
            <person name="Yang J."/>
            <person name="Li W."/>
            <person name="Zhang B."/>
            <person name="Zhang Z."/>
            <person name="Wu J."/>
            <person name="Zhang C."/>
            <person name="Long L."/>
            <person name="Xiao J."/>
        </authorList>
    </citation>
    <scope>NUCLEOTIDE SEQUENCE [LARGE SCALE GENOMIC DNA]</scope>
    <source>
        <strain evidence="7 8">SCSIO 02100</strain>
    </source>
</reference>
<dbReference type="CDD" id="cd19540">
    <property type="entry name" value="LCL_NRPS-like"/>
    <property type="match status" value="1"/>
</dbReference>
<evidence type="ECO:0000256" key="4">
    <source>
        <dbReference type="ARBA" id="ARBA00022553"/>
    </source>
</evidence>
<dbReference type="Gene3D" id="3.30.300.30">
    <property type="match status" value="2"/>
</dbReference>
<dbReference type="PROSITE" id="PS50075">
    <property type="entry name" value="CARRIER"/>
    <property type="match status" value="2"/>
</dbReference>
<dbReference type="InterPro" id="IPR020806">
    <property type="entry name" value="PKS_PP-bd"/>
</dbReference>
<feature type="domain" description="Carrier" evidence="6">
    <location>
        <begin position="2022"/>
        <end position="2096"/>
    </location>
</feature>
<dbReference type="FunFam" id="2.30.38.10:FF:000001">
    <property type="entry name" value="Non-ribosomal peptide synthetase PvdI"/>
    <property type="match status" value="1"/>
</dbReference>
<dbReference type="InterPro" id="IPR029058">
    <property type="entry name" value="AB_hydrolase_fold"/>
</dbReference>
<dbReference type="InterPro" id="IPR036736">
    <property type="entry name" value="ACP-like_sf"/>
</dbReference>
<dbReference type="SUPFAM" id="SSF53474">
    <property type="entry name" value="alpha/beta-Hydrolases"/>
    <property type="match status" value="1"/>
</dbReference>
<dbReference type="Pfam" id="PF13193">
    <property type="entry name" value="AMP-binding_C"/>
    <property type="match status" value="2"/>
</dbReference>
<dbReference type="GO" id="GO:0005737">
    <property type="term" value="C:cytoplasm"/>
    <property type="evidence" value="ECO:0007669"/>
    <property type="project" value="TreeGrafter"/>
</dbReference>
<dbReference type="Gene3D" id="2.30.38.10">
    <property type="entry name" value="Luciferase, Domain 3"/>
    <property type="match status" value="2"/>
</dbReference>
<dbReference type="Gene3D" id="1.10.1200.10">
    <property type="entry name" value="ACP-like"/>
    <property type="match status" value="1"/>
</dbReference>
<dbReference type="GO" id="GO:0017000">
    <property type="term" value="P:antibiotic biosynthetic process"/>
    <property type="evidence" value="ECO:0007669"/>
    <property type="project" value="UniProtKB-ARBA"/>
</dbReference>
<dbReference type="Pfam" id="PF00668">
    <property type="entry name" value="Condensation"/>
    <property type="match status" value="2"/>
</dbReference>
<sequence length="2361" mass="253851">MLPLTPLQEGLLFHATYTEQELDVYSIQLVLDLEGPLDAAALEAAADALLRRHPNLRAAFRYRSNGDPVQLVPHAIEVPWKREDLRALTPAERDREAARITDEERVRAFDVARPPLLRFALLRTGEDSHRMLLTAHQMLFDGWSMPIIVQELFLLYGGRGDQLPRVTPYKNYLTHLAGRDARSAEESWRRALDGLDGPTLVPGGGQDGAAELPERHVAQLTEDFTTRLGDFARERGLTLNTLVQGAWARVLANLTGQRDVVFGGTVSGRPPELPGVETMVGLFINTLPVRVDLDPGKSFGQILTELQDQQTELLPHQHMSLNEIQRIAQSGELFNTVLVFENYPLDPDAMADPAPGLRVTGVQAKDATHYPLSLMALPGERLRLDVHYAPSGYSAQQAASVADRLVHTLHKIVAEPDRPFAQLDSLLPGEQRKVLALPSGPNFPDELTDVVQRVRDLARRMPDAQAVWDGETELSYAELAGRAGALSRSLAERGIGPGALVGVLAAPGAPFVTAVLGVLGSGAGYVPLDAHAPEARITGLAEDARLVLLLADEAHAELGARCAREVTGTAPPVVTLDDRREELDSLPPPRGADDDLAYVIFTSGSTGKPKGAMVHRRGMINHLLAKVEDLNLTAADGLVHNAPVTFDISVWQMICPLVSGGRLRVVTPQIAADPAELFGLVDPERITVLEVVPSLLRAALDSWDEGARVPELTGLRRLVVTGESLPSELCQRWFGYFPDIPLVNAYGPTECSDDVTHALIRTARELVSVRAPIGTSVRNTGLYVLGDGLQPVPAGVPGELYVGGTGVGRGYLGDPRRTSHVFIADPFSLEPGARMYRTGDRVVQHPDGRLEFLERRDHQVKIRGHRIELGEIEAALRGTPGVTDAAVDVTKDGRGEGRLVGYLVGDAEQEAASATVSALLPEYMVPTAYVWLDALPLTANGKVDRKALPAPELALAGSGRAPRDTRERLLCRAFAEVLELDEVSIDEDFFALGGQSLLATRLVSRIRSLLDTEVPLRTIFESPTPEGLAGQLTRTAPARPALAPAERPELVPLSHAQQRMWFLNRLEGPADTYNLPWVLRLNGTLDRAALGAALGDVVARHETLRTVFPETDGTPYQRILESPAIQLPVREVTPEEVTGAVTDFARQGFDLAVELPLRARLFALSETEHVLVTVIHHIAADGWSNAPMARDLSRAYTARLAGSPPVLEPLPVQYADYTLWQRQLLGREEDPGSAASRQLDYWRQALANMPEELQLPTDFPRPPMPSYRGGTVEFSVDPAGHARAVELAQECGASLFMVVQAALSALLAKLGGQDDIPLGTPIAGRTDEALNDLVGLFVNTLVLRADVSGDPTFRELVDRVRTVDLAGFEHQDVPFERLVDVLAPSRSMARNPLFQVMFALQNNDAATFELAGLRAWADSARTGSARFDLAFELAEREPVDGAPGGLTGRLEYSADLFTQESAQRLVDRLCQLLDTLTRAPDRRLGALTPMLPGEYERLLGAWNGAPAHPAAEPLPARIEARTAAAPSHIALISDDGVLTYRALGERSNRLAHTLIARGAGPGTLVAIALPRSASMVVAALAVLKSGAAYLPIDPTYPPDRIGYMLDDAGPVLVLTETGVARELPQMASHPQLCLDEPEVRRSLERMPSTDLTAADRPGGTPGADHPAYVIYTSGSTGRPKGVVVPLGSFTNFLTEVGRMLELDADDRFVSVTTFGFDIANLELFAPLLAGSTLVLAGHQTVRDPLALAELLLSIGATVLQATPTLWHTLVDEHPEALYGVHALTGGEAIPPALAAAVQGVTGRLTNLYGPTETTIWSTAADIDSSGTPLIGRPLAGNRVYVLDEWLRPVPPGVTGELYIGGAAVTLGYHNRLTLTAERFVADPFTSESGARMYRTGDLVRWTSEGQLDYLGRGDNQVKVSGFRIELGEIEAALLSHPQVGRAVVTVRTDGSGTPTLAAYVVPRGEARIDVRDLRSHLALGLPAHMIPATFTELPEFPLTPNAKVDRKALPAPEPVSATGGRGPRTPLEESLCAVFADVLGVEQVSAEADFFELGGDSIRSIRLVGRARERGVGVTPADVFVHRTAAGLAAVASSQQGAAPDADAFARVLPIRPRGSRPPLFCVHGGGGLGWPFMELAGALEDSVPVHAFQAGGILEAGGQPGSVPEMAAEYVAEMLRIQPSGPYHLLGWSFGALVAHEMARQLQEAGEQVALLANLDGFPAAATGAEPVRGDAEVYAEILRRCGLDPTGMPELTAESVLSLLTRSANPLAELSAQQLANLVAVIRRLSGLGEAHRPGRYRGEMLFFAATRGVGADAPDETAWKEHVEGGVMRHEVDADHDGMLNPDAVPRIASVLMAALDR</sequence>
<dbReference type="InterPro" id="IPR020845">
    <property type="entry name" value="AMP-binding_CS"/>
</dbReference>
<dbReference type="EMBL" id="LJGU01000152">
    <property type="protein sequence ID" value="OEU94847.1"/>
    <property type="molecule type" value="Genomic_DNA"/>
</dbReference>
<feature type="region of interest" description="Disordered" evidence="5">
    <location>
        <begin position="1646"/>
        <end position="1665"/>
    </location>
</feature>
<comment type="cofactor">
    <cofactor evidence="1">
        <name>pantetheine 4'-phosphate</name>
        <dbReference type="ChEBI" id="CHEBI:47942"/>
    </cofactor>
</comment>